<feature type="compositionally biased region" description="Polar residues" evidence="1">
    <location>
        <begin position="30"/>
        <end position="44"/>
    </location>
</feature>
<keyword evidence="2" id="KW-0732">Signal</keyword>
<dbReference type="EC" id="1.1.5.-" evidence="4"/>
<dbReference type="InterPro" id="IPR011041">
    <property type="entry name" value="Quinoprot_gluc/sorb_DH_b-prop"/>
</dbReference>
<dbReference type="PANTHER" id="PTHR19328:SF75">
    <property type="entry name" value="ALDOSE SUGAR DEHYDROGENASE YLII"/>
    <property type="match status" value="1"/>
</dbReference>
<evidence type="ECO:0000313" key="4">
    <source>
        <dbReference type="EMBL" id="MEN8626631.1"/>
    </source>
</evidence>
<reference evidence="4 5" key="1">
    <citation type="submission" date="2024-05" db="EMBL/GenBank/DDBJ databases">
        <title>Genome sequencing of Marine Estuary Bacteria, Pseudoalteromonas distincta strain FA, Psychrobacter proteolyticus strain EA, and Shewanella baltica strain CA.</title>
        <authorList>
            <person name="Dieffenbach S.A."/>
            <person name="Maclea K.S."/>
        </authorList>
    </citation>
    <scope>NUCLEOTIDE SEQUENCE [LARGE SCALE GENOMIC DNA]</scope>
    <source>
        <strain evidence="4 5">EA</strain>
    </source>
</reference>
<dbReference type="Gene3D" id="2.120.10.30">
    <property type="entry name" value="TolB, C-terminal domain"/>
    <property type="match status" value="1"/>
</dbReference>
<dbReference type="PANTHER" id="PTHR19328">
    <property type="entry name" value="HEDGEHOG-INTERACTING PROTEIN"/>
    <property type="match status" value="1"/>
</dbReference>
<dbReference type="GO" id="GO:0016491">
    <property type="term" value="F:oxidoreductase activity"/>
    <property type="evidence" value="ECO:0007669"/>
    <property type="project" value="UniProtKB-KW"/>
</dbReference>
<organism evidence="4 5">
    <name type="scientific">Psychrobacter proteolyticus</name>
    <dbReference type="NCBI Taxonomy" id="147825"/>
    <lineage>
        <taxon>Bacteria</taxon>
        <taxon>Pseudomonadati</taxon>
        <taxon>Pseudomonadota</taxon>
        <taxon>Gammaproteobacteria</taxon>
        <taxon>Moraxellales</taxon>
        <taxon>Moraxellaceae</taxon>
        <taxon>Psychrobacter</taxon>
    </lineage>
</organism>
<feature type="compositionally biased region" description="Low complexity" evidence="1">
    <location>
        <begin position="51"/>
        <end position="68"/>
    </location>
</feature>
<dbReference type="EMBL" id="JBDLOB010000008">
    <property type="protein sequence ID" value="MEN8626631.1"/>
    <property type="molecule type" value="Genomic_DNA"/>
</dbReference>
<evidence type="ECO:0000256" key="2">
    <source>
        <dbReference type="SAM" id="SignalP"/>
    </source>
</evidence>
<feature type="chain" id="PRO_5047339468" evidence="2">
    <location>
        <begin position="30"/>
        <end position="425"/>
    </location>
</feature>
<dbReference type="RefSeq" id="WP_347163800.1">
    <property type="nucleotide sequence ID" value="NZ_JBDLOB010000008.1"/>
</dbReference>
<feature type="region of interest" description="Disordered" evidence="1">
    <location>
        <begin position="30"/>
        <end position="69"/>
    </location>
</feature>
<accession>A0ABV0D7H6</accession>
<feature type="signal peptide" evidence="2">
    <location>
        <begin position="1"/>
        <end position="29"/>
    </location>
</feature>
<dbReference type="SUPFAM" id="SSF50952">
    <property type="entry name" value="Soluble quinoprotein glucose dehydrogenase"/>
    <property type="match status" value="1"/>
</dbReference>
<evidence type="ECO:0000259" key="3">
    <source>
        <dbReference type="Pfam" id="PF07995"/>
    </source>
</evidence>
<name>A0ABV0D7H6_9GAMM</name>
<evidence type="ECO:0000256" key="1">
    <source>
        <dbReference type="SAM" id="MobiDB-lite"/>
    </source>
</evidence>
<comment type="caution">
    <text evidence="4">The sequence shown here is derived from an EMBL/GenBank/DDBJ whole genome shotgun (WGS) entry which is preliminary data.</text>
</comment>
<evidence type="ECO:0000313" key="5">
    <source>
        <dbReference type="Proteomes" id="UP001414441"/>
    </source>
</evidence>
<protein>
    <submittedName>
        <fullName evidence="4">PQQ-dependent sugar dehydrogenase</fullName>
        <ecNumber evidence="4">1.1.5.-</ecNumber>
    </submittedName>
</protein>
<dbReference type="Pfam" id="PF07995">
    <property type="entry name" value="GSDH"/>
    <property type="match status" value="1"/>
</dbReference>
<proteinExistence type="predicted"/>
<dbReference type="Proteomes" id="UP001414441">
    <property type="component" value="Unassembled WGS sequence"/>
</dbReference>
<gene>
    <name evidence="4" type="ORF">ABFV72_11485</name>
</gene>
<keyword evidence="5" id="KW-1185">Reference proteome</keyword>
<sequence>MTAHIERINIPLTSPLIIAALLFSTAACSNPSAVSTSNNKSTATESKKVSTSDSDAQTATQTTTQTETSKPDFTTKVIATFDEPWAMTALPIADNEAPKLLVTQKTGELFIVDTATGNKTKVEGIPTVAYGGQGGLGDIIVAPDFATSNTVYLSYAEAGTGSDSNKFGAKVIKATLSGLETATPTLQDITPIWQQSPKVTGQGHYSHRLLFSPDGRYLYISSGERQDKDPAQDMNGNLGKIIRLSPDGNTPTDNPFTDNELAKQFWTIGHRNVLGMAFDDSGQLWAHEMGPKGGDEFNIIEKGNNYGWPVVSNGRNYSGLDIPDHDTKPEFTAPKITWTPVISPSAMSIYVAGTHNDFPSWQGNALISGLSSKALIVVGINDDNTAAERYRYDMGERVRSVLAVDGQVWTLEDGNDAQLLRLLPK</sequence>
<keyword evidence="4" id="KW-0560">Oxidoreductase</keyword>
<dbReference type="InterPro" id="IPR011042">
    <property type="entry name" value="6-blade_b-propeller_TolB-like"/>
</dbReference>
<feature type="domain" description="Glucose/Sorbosone dehydrogenase" evidence="3">
    <location>
        <begin position="81"/>
        <end position="421"/>
    </location>
</feature>
<dbReference type="InterPro" id="IPR012938">
    <property type="entry name" value="Glc/Sorbosone_DH"/>
</dbReference>
<dbReference type="PROSITE" id="PS51257">
    <property type="entry name" value="PROKAR_LIPOPROTEIN"/>
    <property type="match status" value="1"/>
</dbReference>